<evidence type="ECO:0000313" key="1">
    <source>
        <dbReference type="EMBL" id="GFA05033.1"/>
    </source>
</evidence>
<reference evidence="1" key="1">
    <citation type="journal article" date="2019" name="Sci. Rep.">
        <title>Draft genome of Tanacetum cinerariifolium, the natural source of mosquito coil.</title>
        <authorList>
            <person name="Yamashiro T."/>
            <person name="Shiraishi A."/>
            <person name="Satake H."/>
            <person name="Nakayama K."/>
        </authorList>
    </citation>
    <scope>NUCLEOTIDE SEQUENCE</scope>
</reference>
<accession>A0A699J2L3</accession>
<sequence length="380" mass="43556">IYTLINHYIDAKDIGDNVKMLLEGSELTKEDRESQLYDDFEHFRQHKGESIHDYYVRFAKLINDMRNIKMTMSTMQLNSKFMNNMLPEWDRFVTAIKLNRGLKDSNYDQLGHGMNPWGRGAAGYGEVQNRVGNADDCDAFDSDVDEALTVQTMFMANLASADPVTDEAGPSYDLDILFEVRDHDHYQDAVCGHHEEHAMHDSVQLNHVIDSQADYTSDSNMILYDQYVKDNEHALYNGHEIVKDNHAPTIVHNIEDTLEIAKITRKKMNDKIKDPECVTRKVKIAPHDYSKENFLATFTHQKQLTPEQIFWSQDLIKLKSEAVKEQTIVSRPIKALTVYPPNTPATLVPRVLPTKSQVKILLASLFCEADIKLCLYSCLL</sequence>
<organism evidence="1">
    <name type="scientific">Tanacetum cinerariifolium</name>
    <name type="common">Dalmatian daisy</name>
    <name type="synonym">Chrysanthemum cinerariifolium</name>
    <dbReference type="NCBI Taxonomy" id="118510"/>
    <lineage>
        <taxon>Eukaryota</taxon>
        <taxon>Viridiplantae</taxon>
        <taxon>Streptophyta</taxon>
        <taxon>Embryophyta</taxon>
        <taxon>Tracheophyta</taxon>
        <taxon>Spermatophyta</taxon>
        <taxon>Magnoliopsida</taxon>
        <taxon>eudicotyledons</taxon>
        <taxon>Gunneridae</taxon>
        <taxon>Pentapetalae</taxon>
        <taxon>asterids</taxon>
        <taxon>campanulids</taxon>
        <taxon>Asterales</taxon>
        <taxon>Asteraceae</taxon>
        <taxon>Asteroideae</taxon>
        <taxon>Anthemideae</taxon>
        <taxon>Anthemidinae</taxon>
        <taxon>Tanacetum</taxon>
    </lineage>
</organism>
<gene>
    <name evidence="1" type="ORF">Tci_577005</name>
</gene>
<protein>
    <submittedName>
        <fullName evidence="1">Integrase, catalytic region, zinc finger, CCHC-type, peptidase aspartic, catalytic</fullName>
    </submittedName>
</protein>
<name>A0A699J2L3_TANCI</name>
<proteinExistence type="predicted"/>
<comment type="caution">
    <text evidence="1">The sequence shown here is derived from an EMBL/GenBank/DDBJ whole genome shotgun (WGS) entry which is preliminary data.</text>
</comment>
<dbReference type="AlphaFoldDB" id="A0A699J2L3"/>
<feature type="non-terminal residue" evidence="1">
    <location>
        <position position="1"/>
    </location>
</feature>
<dbReference type="EMBL" id="BKCJ010361278">
    <property type="protein sequence ID" value="GFA05033.1"/>
    <property type="molecule type" value="Genomic_DNA"/>
</dbReference>